<evidence type="ECO:0000256" key="1">
    <source>
        <dbReference type="ARBA" id="ARBA00005993"/>
    </source>
</evidence>
<evidence type="ECO:0000256" key="4">
    <source>
        <dbReference type="ARBA" id="ARBA00023170"/>
    </source>
</evidence>
<feature type="region of interest" description="Disordered" evidence="5">
    <location>
        <begin position="1"/>
        <end position="37"/>
    </location>
</feature>
<keyword evidence="2" id="KW-0805">Transcription regulation</keyword>
<dbReference type="Gene3D" id="1.10.565.10">
    <property type="entry name" value="Retinoid X Receptor"/>
    <property type="match status" value="1"/>
</dbReference>
<evidence type="ECO:0000259" key="6">
    <source>
        <dbReference type="PROSITE" id="PS51843"/>
    </source>
</evidence>
<dbReference type="InterPro" id="IPR035500">
    <property type="entry name" value="NHR-like_dom_sf"/>
</dbReference>
<dbReference type="PANTHER" id="PTHR46397:SF3">
    <property type="entry name" value="NR LBD DOMAIN-CONTAINING PROTEIN-RELATED"/>
    <property type="match status" value="1"/>
</dbReference>
<comment type="similarity">
    <text evidence="1">Belongs to the nuclear hormone receptor family.</text>
</comment>
<evidence type="ECO:0000256" key="3">
    <source>
        <dbReference type="ARBA" id="ARBA00023163"/>
    </source>
</evidence>
<dbReference type="SMART" id="SM00430">
    <property type="entry name" value="HOLI"/>
    <property type="match status" value="1"/>
</dbReference>
<dbReference type="PROSITE" id="PS51843">
    <property type="entry name" value="NR_LBD"/>
    <property type="match status" value="1"/>
</dbReference>
<dbReference type="PANTHER" id="PTHR46397">
    <property type="entry name" value="NUCLEAR HORMONE RECEPTOR FAMILY-RELATED"/>
    <property type="match status" value="1"/>
</dbReference>
<reference evidence="8" key="1">
    <citation type="submission" date="2019-09" db="UniProtKB">
        <authorList>
            <consortium name="WormBaseParasite"/>
        </authorList>
    </citation>
    <scope>IDENTIFICATION</scope>
</reference>
<protein>
    <submittedName>
        <fullName evidence="8">NR LBD domain-containing protein</fullName>
    </submittedName>
</protein>
<evidence type="ECO:0000256" key="2">
    <source>
        <dbReference type="ARBA" id="ARBA00023015"/>
    </source>
</evidence>
<dbReference type="WBParaSite" id="HPBE_0000916101-mRNA-1">
    <property type="protein sequence ID" value="HPBE_0000916101-mRNA-1"/>
    <property type="gene ID" value="HPBE_0000916101"/>
</dbReference>
<accession>A0A183FNQ5</accession>
<feature type="compositionally biased region" description="Polar residues" evidence="5">
    <location>
        <begin position="26"/>
        <end position="35"/>
    </location>
</feature>
<dbReference type="Proteomes" id="UP000050761">
    <property type="component" value="Unassembled WGS sequence"/>
</dbReference>
<name>A0A183FNQ5_HELPZ</name>
<evidence type="ECO:0000313" key="8">
    <source>
        <dbReference type="WBParaSite" id="HPBE_0000916101-mRNA-1"/>
    </source>
</evidence>
<keyword evidence="3" id="KW-0804">Transcription</keyword>
<dbReference type="AlphaFoldDB" id="A0A183FNQ5"/>
<feature type="domain" description="NR LBD" evidence="6">
    <location>
        <begin position="9"/>
        <end position="313"/>
    </location>
</feature>
<dbReference type="InterPro" id="IPR000536">
    <property type="entry name" value="Nucl_hrmn_rcpt_lig-bd"/>
</dbReference>
<keyword evidence="4" id="KW-0675">Receptor</keyword>
<sequence length="313" mass="35721">LTCYRTTSSPAPHTSQSSFAPVPLPTQRSGPTTYPHSALPRGSCLRCGTFGLAQFPPDAVLASGTLPYRESDLRRFDYRNFSGYVRHDFLMVFDYLKGFPDFEKLSLAEKNVFFRYACAVDSMITSAYYTYRLGKKSNCMVMFNGEYVPMEPLPISGLEPGAESLFESESDFNKYRFVPLVVTVSTWTNMCVPFWELHASFEEYALLKALTIWHFMFYKLSPNGRKVCQRQRDAIIQALHQMCAQNNIDPSVRMGSLLLAMSYVMVCPQCMKYQSVAECSLQEQVHTLLYNYTMITLFEMIKCDPVLIQVCSL</sequence>
<evidence type="ECO:0000256" key="5">
    <source>
        <dbReference type="SAM" id="MobiDB-lite"/>
    </source>
</evidence>
<evidence type="ECO:0000313" key="7">
    <source>
        <dbReference type="Proteomes" id="UP000050761"/>
    </source>
</evidence>
<dbReference type="Pfam" id="PF00104">
    <property type="entry name" value="Hormone_recep"/>
    <property type="match status" value="1"/>
</dbReference>
<feature type="compositionally biased region" description="Polar residues" evidence="5">
    <location>
        <begin position="1"/>
        <end position="19"/>
    </location>
</feature>
<keyword evidence="7" id="KW-1185">Reference proteome</keyword>
<organism evidence="7 8">
    <name type="scientific">Heligmosomoides polygyrus</name>
    <name type="common">Parasitic roundworm</name>
    <dbReference type="NCBI Taxonomy" id="6339"/>
    <lineage>
        <taxon>Eukaryota</taxon>
        <taxon>Metazoa</taxon>
        <taxon>Ecdysozoa</taxon>
        <taxon>Nematoda</taxon>
        <taxon>Chromadorea</taxon>
        <taxon>Rhabditida</taxon>
        <taxon>Rhabditina</taxon>
        <taxon>Rhabditomorpha</taxon>
        <taxon>Strongyloidea</taxon>
        <taxon>Heligmosomidae</taxon>
        <taxon>Heligmosomoides</taxon>
    </lineage>
</organism>
<proteinExistence type="inferred from homology"/>
<dbReference type="SUPFAM" id="SSF48508">
    <property type="entry name" value="Nuclear receptor ligand-binding domain"/>
    <property type="match status" value="1"/>
</dbReference>